<evidence type="ECO:0000256" key="1">
    <source>
        <dbReference type="SAM" id="MobiDB-lite"/>
    </source>
</evidence>
<name>A0AAV7JEK2_9METZ</name>
<reference evidence="2 3" key="1">
    <citation type="journal article" date="2023" name="BMC Biol.">
        <title>The compact genome of the sponge Oopsacas minuta (Hexactinellida) is lacking key metazoan core genes.</title>
        <authorList>
            <person name="Santini S."/>
            <person name="Schenkelaars Q."/>
            <person name="Jourda C."/>
            <person name="Duchesne M."/>
            <person name="Belahbib H."/>
            <person name="Rocher C."/>
            <person name="Selva M."/>
            <person name="Riesgo A."/>
            <person name="Vervoort M."/>
            <person name="Leys S.P."/>
            <person name="Kodjabachian L."/>
            <person name="Le Bivic A."/>
            <person name="Borchiellini C."/>
            <person name="Claverie J.M."/>
            <person name="Renard E."/>
        </authorList>
    </citation>
    <scope>NUCLEOTIDE SEQUENCE [LARGE SCALE GENOMIC DNA]</scope>
    <source>
        <strain evidence="2">SPO-2</strain>
    </source>
</reference>
<protein>
    <submittedName>
        <fullName evidence="2">Uncharacterized protein</fullName>
    </submittedName>
</protein>
<proteinExistence type="predicted"/>
<accession>A0AAV7JEK2</accession>
<evidence type="ECO:0000313" key="2">
    <source>
        <dbReference type="EMBL" id="KAI6647187.1"/>
    </source>
</evidence>
<dbReference type="Proteomes" id="UP001165289">
    <property type="component" value="Unassembled WGS sequence"/>
</dbReference>
<comment type="caution">
    <text evidence="2">The sequence shown here is derived from an EMBL/GenBank/DDBJ whole genome shotgun (WGS) entry which is preliminary data.</text>
</comment>
<keyword evidence="3" id="KW-1185">Reference proteome</keyword>
<sequence>MHHLAPSIRQNETRKMQGAPLAARTPRLRKVVFLDENLFTVEEETNRQIDRIFSTTTKNIPVEVKFVDRVQKPQSVMVRGGLTSNWRRNLIFIPKGVK</sequence>
<feature type="region of interest" description="Disordered" evidence="1">
    <location>
        <begin position="1"/>
        <end position="21"/>
    </location>
</feature>
<dbReference type="AlphaFoldDB" id="A0AAV7JEK2"/>
<gene>
    <name evidence="2" type="ORF">LOD99_8842</name>
</gene>
<dbReference type="EMBL" id="JAKMXF010000344">
    <property type="protein sequence ID" value="KAI6647187.1"/>
    <property type="molecule type" value="Genomic_DNA"/>
</dbReference>
<organism evidence="2 3">
    <name type="scientific">Oopsacas minuta</name>
    <dbReference type="NCBI Taxonomy" id="111878"/>
    <lineage>
        <taxon>Eukaryota</taxon>
        <taxon>Metazoa</taxon>
        <taxon>Porifera</taxon>
        <taxon>Hexactinellida</taxon>
        <taxon>Hexasterophora</taxon>
        <taxon>Lyssacinosida</taxon>
        <taxon>Leucopsacidae</taxon>
        <taxon>Oopsacas</taxon>
    </lineage>
</organism>
<evidence type="ECO:0000313" key="3">
    <source>
        <dbReference type="Proteomes" id="UP001165289"/>
    </source>
</evidence>